<dbReference type="SUPFAM" id="SSF55186">
    <property type="entry name" value="ThrRS/AlaRS common domain"/>
    <property type="match status" value="1"/>
</dbReference>
<gene>
    <name evidence="3" type="ORF">SAMN04488244_11570</name>
</gene>
<dbReference type="GO" id="GO:0004812">
    <property type="term" value="F:aminoacyl-tRNA ligase activity"/>
    <property type="evidence" value="ECO:0007669"/>
    <property type="project" value="UniProtKB-KW"/>
</dbReference>
<keyword evidence="1" id="KW-0479">Metal-binding</keyword>
<dbReference type="Proteomes" id="UP000236721">
    <property type="component" value="Unassembled WGS sequence"/>
</dbReference>
<proteinExistence type="predicted"/>
<evidence type="ECO:0000313" key="3">
    <source>
        <dbReference type="EMBL" id="SEG47521.1"/>
    </source>
</evidence>
<keyword evidence="2" id="KW-0862">Zinc</keyword>
<keyword evidence="3" id="KW-0436">Ligase</keyword>
<evidence type="ECO:0000313" key="4">
    <source>
        <dbReference type="Proteomes" id="UP000236721"/>
    </source>
</evidence>
<evidence type="ECO:0000256" key="2">
    <source>
        <dbReference type="ARBA" id="ARBA00022833"/>
    </source>
</evidence>
<dbReference type="AlphaFoldDB" id="A0A1H6AG95"/>
<keyword evidence="3" id="KW-0030">Aminoacyl-tRNA synthetase</keyword>
<keyword evidence="4" id="KW-1185">Reference proteome</keyword>
<dbReference type="GO" id="GO:0002161">
    <property type="term" value="F:aminoacyl-tRNA deacylase activity"/>
    <property type="evidence" value="ECO:0007669"/>
    <property type="project" value="UniProtKB-ARBA"/>
</dbReference>
<dbReference type="InterPro" id="IPR018163">
    <property type="entry name" value="Thr/Ala-tRNA-synth_IIc_edit"/>
</dbReference>
<dbReference type="GO" id="GO:0000166">
    <property type="term" value="F:nucleotide binding"/>
    <property type="evidence" value="ECO:0007669"/>
    <property type="project" value="InterPro"/>
</dbReference>
<sequence>MVAPSKVLFCHQTWQLETTIQFVDTHQNFCDVVVDSTPFHPVSHIWPDHPADKGTLATRTQQYEVNECLVGAIELSSMTLYVDKAIPVKRDAEGWVFVVVHRLAREAELAIGQTVLLTVDKPYQQSLSRGHSAGHIASLALNKVLAESYWRKDADRRDGLGSYDFNSYAQELSVVSAECCFDRYRLGKTLKKRGLNTADVLANLNDIESRVNQQLAQWLAMPTDVEMKLEGPYLTSSRYWQCQLDGVNVVMPCGGTHINSTAEVSAMRVELQAIESMYIEMHTHVIDQ</sequence>
<dbReference type="PANTHER" id="PTHR43462:SF1">
    <property type="entry name" value="ALANYL-TRNA EDITING PROTEIN AARSD1"/>
    <property type="match status" value="1"/>
</dbReference>
<reference evidence="4" key="1">
    <citation type="submission" date="2016-10" db="EMBL/GenBank/DDBJ databases">
        <authorList>
            <person name="Varghese N."/>
            <person name="Submissions S."/>
        </authorList>
    </citation>
    <scope>NUCLEOTIDE SEQUENCE [LARGE SCALE GENOMIC DNA]</scope>
    <source>
        <strain evidence="4">CGMCC 1.7062</strain>
    </source>
</reference>
<dbReference type="EMBL" id="FNVG01000015">
    <property type="protein sequence ID" value="SEG47521.1"/>
    <property type="molecule type" value="Genomic_DNA"/>
</dbReference>
<protein>
    <submittedName>
        <fullName evidence="3">Alanyl-tRNA synthetase</fullName>
    </submittedName>
</protein>
<name>A0A1H6AG95_9VIBR</name>
<dbReference type="InterPro" id="IPR051335">
    <property type="entry name" value="Alanyl-tRNA_Editing_Enzymes"/>
</dbReference>
<accession>A0A1H6AG95</accession>
<dbReference type="GO" id="GO:0046872">
    <property type="term" value="F:metal ion binding"/>
    <property type="evidence" value="ECO:0007669"/>
    <property type="project" value="UniProtKB-KW"/>
</dbReference>
<dbReference type="Gene3D" id="3.30.980.10">
    <property type="entry name" value="Threonyl-trna Synthetase, Chain A, domain 2"/>
    <property type="match status" value="1"/>
</dbReference>
<organism evidence="3 4">
    <name type="scientific">Vibrio hangzhouensis</name>
    <dbReference type="NCBI Taxonomy" id="462991"/>
    <lineage>
        <taxon>Bacteria</taxon>
        <taxon>Pseudomonadati</taxon>
        <taxon>Pseudomonadota</taxon>
        <taxon>Gammaproteobacteria</taxon>
        <taxon>Vibrionales</taxon>
        <taxon>Vibrionaceae</taxon>
        <taxon>Vibrio</taxon>
    </lineage>
</organism>
<dbReference type="PANTHER" id="PTHR43462">
    <property type="entry name" value="ALANYL-TRNA EDITING PROTEIN"/>
    <property type="match status" value="1"/>
</dbReference>
<dbReference type="OrthoDB" id="6396444at2"/>
<dbReference type="RefSeq" id="WP_103881204.1">
    <property type="nucleotide sequence ID" value="NZ_FNVG01000015.1"/>
</dbReference>
<evidence type="ECO:0000256" key="1">
    <source>
        <dbReference type="ARBA" id="ARBA00022723"/>
    </source>
</evidence>